<feature type="compositionally biased region" description="Basic and acidic residues" evidence="6">
    <location>
        <begin position="117"/>
        <end position="126"/>
    </location>
</feature>
<evidence type="ECO:0000256" key="1">
    <source>
        <dbReference type="ARBA" id="ARBA00004123"/>
    </source>
</evidence>
<dbReference type="GO" id="GO:0003743">
    <property type="term" value="F:translation initiation factor activity"/>
    <property type="evidence" value="ECO:0007669"/>
    <property type="project" value="UniProtKB-KW"/>
</dbReference>
<keyword evidence="3" id="KW-0805">Transcription regulation</keyword>
<dbReference type="EMBL" id="KN122070">
    <property type="protein sequence ID" value="KFO33578.1"/>
    <property type="molecule type" value="Genomic_DNA"/>
</dbReference>
<proteinExistence type="inferred from homology"/>
<dbReference type="AlphaFoldDB" id="A0A091DSW4"/>
<evidence type="ECO:0000256" key="5">
    <source>
        <dbReference type="ARBA" id="ARBA00023242"/>
    </source>
</evidence>
<dbReference type="GO" id="GO:0016251">
    <property type="term" value="F:RNA polymerase II general transcription initiation factor activity"/>
    <property type="evidence" value="ECO:0007669"/>
    <property type="project" value="TreeGrafter"/>
</dbReference>
<protein>
    <submittedName>
        <fullName evidence="8">Transcription initiation factor TFIID subunit 7-like</fullName>
    </submittedName>
</protein>
<gene>
    <name evidence="8" type="ORF">H920_05022</name>
</gene>
<sequence length="242" mass="27577">MSKSQDKLPLEIENQFILRLPPEHASTVRNIIHSRHVTRKDKIKIDLASDECRAVVNVEDVSLSAKLVDLPCVVGSLKTFDKKTFYKTADISQMLVCSAESGDVQSSLEGSSSTDPSETRNKERETEKKYIWKHGRWEVIADDETKEIESQGCIPGSPVSPGASGYKQVMEIQKHIRYKEKKLRDIQNKAQRQKNIIRKVENLALKNFSLLWPTSSVFGTSETNRVLCMKYFLIWALMETDT</sequence>
<dbReference type="CDD" id="cd08047">
    <property type="entry name" value="TAF7"/>
    <property type="match status" value="1"/>
</dbReference>
<dbReference type="Pfam" id="PF04658">
    <property type="entry name" value="TAFII55_N"/>
    <property type="match status" value="1"/>
</dbReference>
<keyword evidence="4" id="KW-0804">Transcription</keyword>
<name>A0A091DSW4_FUKDA</name>
<evidence type="ECO:0000313" key="8">
    <source>
        <dbReference type="EMBL" id="KFO33578.1"/>
    </source>
</evidence>
<evidence type="ECO:0000256" key="2">
    <source>
        <dbReference type="ARBA" id="ARBA00009368"/>
    </source>
</evidence>
<dbReference type="Proteomes" id="UP000028990">
    <property type="component" value="Unassembled WGS sequence"/>
</dbReference>
<evidence type="ECO:0000256" key="4">
    <source>
        <dbReference type="ARBA" id="ARBA00023163"/>
    </source>
</evidence>
<organism evidence="8 9">
    <name type="scientific">Fukomys damarensis</name>
    <name type="common">Damaraland mole rat</name>
    <name type="synonym">Cryptomys damarensis</name>
    <dbReference type="NCBI Taxonomy" id="885580"/>
    <lineage>
        <taxon>Eukaryota</taxon>
        <taxon>Metazoa</taxon>
        <taxon>Chordata</taxon>
        <taxon>Craniata</taxon>
        <taxon>Vertebrata</taxon>
        <taxon>Euteleostomi</taxon>
        <taxon>Mammalia</taxon>
        <taxon>Eutheria</taxon>
        <taxon>Euarchontoglires</taxon>
        <taxon>Glires</taxon>
        <taxon>Rodentia</taxon>
        <taxon>Hystricomorpha</taxon>
        <taxon>Bathyergidae</taxon>
        <taxon>Fukomys</taxon>
    </lineage>
</organism>
<dbReference type="GO" id="GO:0005669">
    <property type="term" value="C:transcription factor TFIID complex"/>
    <property type="evidence" value="ECO:0007669"/>
    <property type="project" value="InterPro"/>
</dbReference>
<keyword evidence="8" id="KW-0648">Protein biosynthesis</keyword>
<accession>A0A091DSW4</accession>
<reference evidence="8 9" key="1">
    <citation type="submission" date="2013-11" db="EMBL/GenBank/DDBJ databases">
        <title>The Damaraland mole rat (Fukomys damarensis) genome and evolution of African mole rats.</title>
        <authorList>
            <person name="Gladyshev V.N."/>
            <person name="Fang X."/>
        </authorList>
    </citation>
    <scope>NUCLEOTIDE SEQUENCE [LARGE SCALE GENOMIC DNA]</scope>
    <source>
        <tissue evidence="8">Liver</tissue>
    </source>
</reference>
<comment type="similarity">
    <text evidence="2">Belongs to the TAF7 family.</text>
</comment>
<dbReference type="eggNOG" id="KOG4011">
    <property type="taxonomic scope" value="Eukaryota"/>
</dbReference>
<dbReference type="GO" id="GO:0051123">
    <property type="term" value="P:RNA polymerase II preinitiation complex assembly"/>
    <property type="evidence" value="ECO:0007669"/>
    <property type="project" value="TreeGrafter"/>
</dbReference>
<keyword evidence="5" id="KW-0539">Nucleus</keyword>
<evidence type="ECO:0000313" key="9">
    <source>
        <dbReference type="Proteomes" id="UP000028990"/>
    </source>
</evidence>
<evidence type="ECO:0000256" key="6">
    <source>
        <dbReference type="SAM" id="MobiDB-lite"/>
    </source>
</evidence>
<keyword evidence="8" id="KW-0396">Initiation factor</keyword>
<dbReference type="InterPro" id="IPR037817">
    <property type="entry name" value="TAF7"/>
</dbReference>
<feature type="region of interest" description="Disordered" evidence="6">
    <location>
        <begin position="104"/>
        <end position="126"/>
    </location>
</feature>
<feature type="domain" description="TAFII55 protein conserved region" evidence="7">
    <location>
        <begin position="12"/>
        <end position="192"/>
    </location>
</feature>
<feature type="compositionally biased region" description="Polar residues" evidence="6">
    <location>
        <begin position="104"/>
        <end position="116"/>
    </location>
</feature>
<dbReference type="SMART" id="SM01370">
    <property type="entry name" value="TAFII55_N"/>
    <property type="match status" value="1"/>
</dbReference>
<dbReference type="PANTHER" id="PTHR12228:SF8">
    <property type="entry name" value="TRANSCRIPTION INITIATION FACTOR TFIID SUBUNIT 7-LIKE"/>
    <property type="match status" value="1"/>
</dbReference>
<dbReference type="InterPro" id="IPR006751">
    <property type="entry name" value="TAFII55_prot_cons_reg"/>
</dbReference>
<comment type="subcellular location">
    <subcellularLocation>
        <location evidence="1">Nucleus</location>
    </subcellularLocation>
</comment>
<dbReference type="PANTHER" id="PTHR12228">
    <property type="entry name" value="TRANSCRIPTION INITIATION FACTOR TFIID 55 KD SUBUNIT-RELATED"/>
    <property type="match status" value="1"/>
</dbReference>
<evidence type="ECO:0000256" key="3">
    <source>
        <dbReference type="ARBA" id="ARBA00023015"/>
    </source>
</evidence>
<evidence type="ECO:0000259" key="7">
    <source>
        <dbReference type="SMART" id="SM01370"/>
    </source>
</evidence>
<keyword evidence="9" id="KW-1185">Reference proteome</keyword>